<evidence type="ECO:0000313" key="4">
    <source>
        <dbReference type="Proteomes" id="UP000183287"/>
    </source>
</evidence>
<sequence>MKLIGSLTCPYVRKIRIILAEKQITHDFDIDTPWDTNTHVTYHNPLGKIPVLVIDNGRTLFDSRVIAEYLDSLENIASTLFLIPESGPHRWEVKRWEALADGICDAAATIFMELKRPDIQQNHEWISRQQKKIDLGLAAAAMELGSHDWCEGEAMTLADIALGCAIGYLSFRFPQIEWRNSYSNLAKLIDKLEQRESFISTAPKN</sequence>
<dbReference type="InterPro" id="IPR036282">
    <property type="entry name" value="Glutathione-S-Trfase_C_sf"/>
</dbReference>
<feature type="domain" description="GST C-terminal" evidence="2">
    <location>
        <begin position="86"/>
        <end position="205"/>
    </location>
</feature>
<feature type="domain" description="GST N-terminal" evidence="1">
    <location>
        <begin position="1"/>
        <end position="78"/>
    </location>
</feature>
<accession>A0A1I4R9B2</accession>
<dbReference type="SFLD" id="SFLDS00019">
    <property type="entry name" value="Glutathione_Transferase_(cytos"/>
    <property type="match status" value="1"/>
</dbReference>
<dbReference type="Proteomes" id="UP000183287">
    <property type="component" value="Unassembled WGS sequence"/>
</dbReference>
<dbReference type="Pfam" id="PF13409">
    <property type="entry name" value="GST_N_2"/>
    <property type="match status" value="1"/>
</dbReference>
<keyword evidence="3" id="KW-0808">Transferase</keyword>
<dbReference type="STRING" id="44574.AAW31_14655"/>
<dbReference type="PANTHER" id="PTHR43968">
    <property type="match status" value="1"/>
</dbReference>
<dbReference type="SUPFAM" id="SSF52833">
    <property type="entry name" value="Thioredoxin-like"/>
    <property type="match status" value="1"/>
</dbReference>
<reference evidence="4" key="1">
    <citation type="submission" date="2016-10" db="EMBL/GenBank/DDBJ databases">
        <authorList>
            <person name="Varghese N."/>
            <person name="Submissions S."/>
        </authorList>
    </citation>
    <scope>NUCLEOTIDE SEQUENCE [LARGE SCALE GENOMIC DNA]</scope>
    <source>
        <strain evidence="4">Nm44</strain>
    </source>
</reference>
<dbReference type="CDD" id="cd03205">
    <property type="entry name" value="GST_C_6"/>
    <property type="match status" value="1"/>
</dbReference>
<dbReference type="PANTHER" id="PTHR43968:SF6">
    <property type="entry name" value="GLUTATHIONE S-TRANSFERASE OMEGA"/>
    <property type="match status" value="1"/>
</dbReference>
<dbReference type="PROSITE" id="PS50405">
    <property type="entry name" value="GST_CTER"/>
    <property type="match status" value="1"/>
</dbReference>
<dbReference type="OrthoDB" id="8634103at2"/>
<evidence type="ECO:0000259" key="1">
    <source>
        <dbReference type="PROSITE" id="PS50404"/>
    </source>
</evidence>
<dbReference type="InterPro" id="IPR010987">
    <property type="entry name" value="Glutathione-S-Trfase_C-like"/>
</dbReference>
<dbReference type="GO" id="GO:0005737">
    <property type="term" value="C:cytoplasm"/>
    <property type="evidence" value="ECO:0007669"/>
    <property type="project" value="TreeGrafter"/>
</dbReference>
<protein>
    <submittedName>
        <fullName evidence="3">Glutathione S-transferase</fullName>
    </submittedName>
</protein>
<dbReference type="AlphaFoldDB" id="A0A1I4R9B2"/>
<evidence type="ECO:0000313" key="3">
    <source>
        <dbReference type="EMBL" id="SFM48894.1"/>
    </source>
</evidence>
<evidence type="ECO:0000259" key="2">
    <source>
        <dbReference type="PROSITE" id="PS50405"/>
    </source>
</evidence>
<dbReference type="Gene3D" id="3.40.30.10">
    <property type="entry name" value="Glutaredoxin"/>
    <property type="match status" value="1"/>
</dbReference>
<dbReference type="Pfam" id="PF13410">
    <property type="entry name" value="GST_C_2"/>
    <property type="match status" value="1"/>
</dbReference>
<dbReference type="NCBIfam" id="NF007682">
    <property type="entry name" value="PRK10357.1"/>
    <property type="match status" value="1"/>
</dbReference>
<name>A0A1I4R9B2_9PROT</name>
<dbReference type="RefSeq" id="WP_074905790.1">
    <property type="nucleotide sequence ID" value="NZ_FOUB01000031.1"/>
</dbReference>
<dbReference type="SUPFAM" id="SSF47616">
    <property type="entry name" value="GST C-terminal domain-like"/>
    <property type="match status" value="1"/>
</dbReference>
<dbReference type="InterPro" id="IPR004045">
    <property type="entry name" value="Glutathione_S-Trfase_N"/>
</dbReference>
<dbReference type="InterPro" id="IPR040079">
    <property type="entry name" value="Glutathione_S-Trfase"/>
</dbReference>
<keyword evidence="4" id="KW-1185">Reference proteome</keyword>
<organism evidence="3 4">
    <name type="scientific">Nitrosomonas communis</name>
    <dbReference type="NCBI Taxonomy" id="44574"/>
    <lineage>
        <taxon>Bacteria</taxon>
        <taxon>Pseudomonadati</taxon>
        <taxon>Pseudomonadota</taxon>
        <taxon>Betaproteobacteria</taxon>
        <taxon>Nitrosomonadales</taxon>
        <taxon>Nitrosomonadaceae</taxon>
        <taxon>Nitrosomonas</taxon>
    </lineage>
</organism>
<dbReference type="EMBL" id="FOUB01000031">
    <property type="protein sequence ID" value="SFM48894.1"/>
    <property type="molecule type" value="Genomic_DNA"/>
</dbReference>
<gene>
    <name evidence="3" type="ORF">SAMN05421863_103126</name>
</gene>
<dbReference type="InterPro" id="IPR036249">
    <property type="entry name" value="Thioredoxin-like_sf"/>
</dbReference>
<dbReference type="InterPro" id="IPR050983">
    <property type="entry name" value="GST_Omega/HSP26"/>
</dbReference>
<dbReference type="Gene3D" id="1.20.1050.10">
    <property type="match status" value="1"/>
</dbReference>
<proteinExistence type="predicted"/>
<dbReference type="PROSITE" id="PS50404">
    <property type="entry name" value="GST_NTER"/>
    <property type="match status" value="1"/>
</dbReference>
<dbReference type="GO" id="GO:0016740">
    <property type="term" value="F:transferase activity"/>
    <property type="evidence" value="ECO:0007669"/>
    <property type="project" value="UniProtKB-KW"/>
</dbReference>